<dbReference type="OrthoDB" id="9785276at2"/>
<organism evidence="8 9">
    <name type="scientific">Lutimaribacter pacificus</name>
    <dbReference type="NCBI Taxonomy" id="391948"/>
    <lineage>
        <taxon>Bacteria</taxon>
        <taxon>Pseudomonadati</taxon>
        <taxon>Pseudomonadota</taxon>
        <taxon>Alphaproteobacteria</taxon>
        <taxon>Rhodobacterales</taxon>
        <taxon>Roseobacteraceae</taxon>
        <taxon>Lutimaribacter</taxon>
    </lineage>
</organism>
<dbReference type="RefSeq" id="WP_149789389.1">
    <property type="nucleotide sequence ID" value="NZ_FNIO01000009.1"/>
</dbReference>
<dbReference type="Proteomes" id="UP000324252">
    <property type="component" value="Unassembled WGS sequence"/>
</dbReference>
<dbReference type="InterPro" id="IPR000172">
    <property type="entry name" value="GMC_OxRdtase_N"/>
</dbReference>
<dbReference type="SUPFAM" id="SSF54373">
    <property type="entry name" value="FAD-linked reductases, C-terminal domain"/>
    <property type="match status" value="1"/>
</dbReference>
<feature type="domain" description="Glucose-methanol-choline oxidoreductase N-terminal" evidence="7">
    <location>
        <begin position="260"/>
        <end position="274"/>
    </location>
</feature>
<dbReference type="EMBL" id="FQZZ01000009">
    <property type="protein sequence ID" value="SHK78826.1"/>
    <property type="molecule type" value="Genomic_DNA"/>
</dbReference>
<dbReference type="Pfam" id="PF00732">
    <property type="entry name" value="GMC_oxred_N"/>
    <property type="match status" value="1"/>
</dbReference>
<evidence type="ECO:0000259" key="6">
    <source>
        <dbReference type="PROSITE" id="PS00623"/>
    </source>
</evidence>
<dbReference type="Pfam" id="PF05199">
    <property type="entry name" value="GMC_oxred_C"/>
    <property type="match status" value="1"/>
</dbReference>
<dbReference type="GO" id="GO:0050660">
    <property type="term" value="F:flavin adenine dinucleotide binding"/>
    <property type="evidence" value="ECO:0007669"/>
    <property type="project" value="InterPro"/>
</dbReference>
<evidence type="ECO:0000313" key="9">
    <source>
        <dbReference type="Proteomes" id="UP000324252"/>
    </source>
</evidence>
<keyword evidence="3 5" id="KW-0285">Flavoprotein</keyword>
<dbReference type="InterPro" id="IPR007867">
    <property type="entry name" value="GMC_OxRtase_C"/>
</dbReference>
<feature type="domain" description="Glucose-methanol-choline oxidoreductase N-terminal" evidence="6">
    <location>
        <begin position="82"/>
        <end position="105"/>
    </location>
</feature>
<sequence>MSYDFVIVGGGSAGATIAARLSEDSRVKVCLLEAGGAGRDILIRAPLGVVAMLPGYGRINNWAFRTVPQPGLNGRQGYQPRGRALGGSSAINAMLYIRGQKQDYDGWAALGCEGWGWDDVLPYFRKAENNVNGADDFHGGAGPLHVSNQKAPRPISKAFVEANTQVQIREIADFNTGDNEGAALFQSSIFHSPEKNGERCSAAAAYLHPVMGSRPNLTVITRARASKILFEGKRAVGVQYRVGKKTHEVRADKEVIVSSGAFQSPQLLMLSGVGRPQDITPHGIGMVHELQGVGQNLQDHLDFILAYKTKDTDNIGLGLRATLKLTSEILKWRRHGNSMVASTIAEAGSFFRSGPDVDRADLQTHFVISIVDDHARKLHLGHGYSCHICILRPHSRGEVGLNSADPMDAPRIDPKFLSDERDLATLIRGARKTREIMTAPAMKKYIHKELFGLHDDMTDAEWESAIRNRADTVYHPVGTCKMGVDEMSVVDPHLKVRGLDGLRVADASIMPLLVSGNTNAPSIMIGEKCADMIRAEYAAAPVAAR</sequence>
<dbReference type="PROSITE" id="PS00624">
    <property type="entry name" value="GMC_OXRED_2"/>
    <property type="match status" value="1"/>
</dbReference>
<keyword evidence="9" id="KW-1185">Reference proteome</keyword>
<keyword evidence="4 5" id="KW-0274">FAD</keyword>
<accession>A0A1H0M8G1</accession>
<dbReference type="InterPro" id="IPR012132">
    <property type="entry name" value="GMC_OxRdtase"/>
</dbReference>
<protein>
    <submittedName>
        <fullName evidence="8">Choline dehydrogenase</fullName>
    </submittedName>
</protein>
<gene>
    <name evidence="8" type="ORF">SAMN05444142_10987</name>
</gene>
<dbReference type="Gene3D" id="3.30.560.10">
    <property type="entry name" value="Glucose Oxidase, domain 3"/>
    <property type="match status" value="1"/>
</dbReference>
<dbReference type="PANTHER" id="PTHR11552:SF147">
    <property type="entry name" value="CHOLINE DEHYDROGENASE, MITOCHONDRIAL"/>
    <property type="match status" value="1"/>
</dbReference>
<reference evidence="8 9" key="1">
    <citation type="submission" date="2016-11" db="EMBL/GenBank/DDBJ databases">
        <authorList>
            <person name="Varghese N."/>
            <person name="Submissions S."/>
        </authorList>
    </citation>
    <scope>NUCLEOTIDE SEQUENCE [LARGE SCALE GENOMIC DNA]</scope>
    <source>
        <strain evidence="8 9">DSM 29620</strain>
    </source>
</reference>
<evidence type="ECO:0000256" key="5">
    <source>
        <dbReference type="RuleBase" id="RU003968"/>
    </source>
</evidence>
<evidence type="ECO:0000313" key="8">
    <source>
        <dbReference type="EMBL" id="SHK78826.1"/>
    </source>
</evidence>
<dbReference type="SUPFAM" id="SSF51905">
    <property type="entry name" value="FAD/NAD(P)-binding domain"/>
    <property type="match status" value="1"/>
</dbReference>
<comment type="similarity">
    <text evidence="2 5">Belongs to the GMC oxidoreductase family.</text>
</comment>
<dbReference type="AlphaFoldDB" id="A0A1H0M8G1"/>
<proteinExistence type="inferred from homology"/>
<dbReference type="Gene3D" id="3.50.50.60">
    <property type="entry name" value="FAD/NAD(P)-binding domain"/>
    <property type="match status" value="1"/>
</dbReference>
<name>A0A1H0M8G1_9RHOB</name>
<comment type="cofactor">
    <cofactor evidence="1">
        <name>FAD</name>
        <dbReference type="ChEBI" id="CHEBI:57692"/>
    </cofactor>
</comment>
<dbReference type="PIRSF" id="PIRSF000137">
    <property type="entry name" value="Alcohol_oxidase"/>
    <property type="match status" value="1"/>
</dbReference>
<evidence type="ECO:0000256" key="3">
    <source>
        <dbReference type="ARBA" id="ARBA00022630"/>
    </source>
</evidence>
<evidence type="ECO:0000259" key="7">
    <source>
        <dbReference type="PROSITE" id="PS00624"/>
    </source>
</evidence>
<dbReference type="PANTHER" id="PTHR11552">
    <property type="entry name" value="GLUCOSE-METHANOL-CHOLINE GMC OXIDOREDUCTASE"/>
    <property type="match status" value="1"/>
</dbReference>
<dbReference type="GO" id="GO:0016614">
    <property type="term" value="F:oxidoreductase activity, acting on CH-OH group of donors"/>
    <property type="evidence" value="ECO:0007669"/>
    <property type="project" value="InterPro"/>
</dbReference>
<evidence type="ECO:0000256" key="4">
    <source>
        <dbReference type="ARBA" id="ARBA00022827"/>
    </source>
</evidence>
<dbReference type="PROSITE" id="PS00623">
    <property type="entry name" value="GMC_OXRED_1"/>
    <property type="match status" value="1"/>
</dbReference>
<evidence type="ECO:0000256" key="1">
    <source>
        <dbReference type="ARBA" id="ARBA00001974"/>
    </source>
</evidence>
<dbReference type="InterPro" id="IPR036188">
    <property type="entry name" value="FAD/NAD-bd_sf"/>
</dbReference>
<evidence type="ECO:0000256" key="2">
    <source>
        <dbReference type="ARBA" id="ARBA00010790"/>
    </source>
</evidence>